<feature type="region of interest" description="Disordered" evidence="1">
    <location>
        <begin position="1"/>
        <end position="23"/>
    </location>
</feature>
<evidence type="ECO:0000313" key="2">
    <source>
        <dbReference type="EMBL" id="MBA0089301.1"/>
    </source>
</evidence>
<protein>
    <submittedName>
        <fullName evidence="2">Uncharacterized protein</fullName>
    </submittedName>
</protein>
<accession>A0A7V8NXQ9</accession>
<evidence type="ECO:0000256" key="1">
    <source>
        <dbReference type="SAM" id="MobiDB-lite"/>
    </source>
</evidence>
<evidence type="ECO:0000313" key="3">
    <source>
        <dbReference type="Proteomes" id="UP000567293"/>
    </source>
</evidence>
<name>A0A7V8NXQ9_9BACT</name>
<comment type="caution">
    <text evidence="2">The sequence shown here is derived from an EMBL/GenBank/DDBJ whole genome shotgun (WGS) entry which is preliminary data.</text>
</comment>
<feature type="non-terminal residue" evidence="2">
    <location>
        <position position="1"/>
    </location>
</feature>
<reference evidence="2" key="1">
    <citation type="submission" date="2020-06" db="EMBL/GenBank/DDBJ databases">
        <title>Legume-microbial interactions unlock mineral nutrients during tropical forest succession.</title>
        <authorList>
            <person name="Epihov D.Z."/>
        </authorList>
    </citation>
    <scope>NUCLEOTIDE SEQUENCE [LARGE SCALE GENOMIC DNA]</scope>
    <source>
        <strain evidence="2">Pan2503</strain>
    </source>
</reference>
<dbReference type="EMBL" id="JACDQQ010002921">
    <property type="protein sequence ID" value="MBA0089301.1"/>
    <property type="molecule type" value="Genomic_DNA"/>
</dbReference>
<keyword evidence="3" id="KW-1185">Reference proteome</keyword>
<gene>
    <name evidence="2" type="ORF">HRJ53_30285</name>
</gene>
<proteinExistence type="predicted"/>
<dbReference type="AlphaFoldDB" id="A0A7V8NXQ9"/>
<dbReference type="Proteomes" id="UP000567293">
    <property type="component" value="Unassembled WGS sequence"/>
</dbReference>
<organism evidence="2 3">
    <name type="scientific">Candidatus Acidiferrum panamense</name>
    <dbReference type="NCBI Taxonomy" id="2741543"/>
    <lineage>
        <taxon>Bacteria</taxon>
        <taxon>Pseudomonadati</taxon>
        <taxon>Acidobacteriota</taxon>
        <taxon>Terriglobia</taxon>
        <taxon>Candidatus Acidiferrales</taxon>
        <taxon>Candidatus Acidiferrum</taxon>
    </lineage>
</organism>
<sequence length="193" mass="20745">TTPPGSNESLLGGESASGAPEAYADWNVPEGFELDADVGKEINTLFKASNLSQEAGQKLIDFYTEKTKEAFEAPFEAYKEMRERWRTETKADPEIGAKLDQVKITVHRALDSLGDPKLKSDFVKAMDETGMGDNPTFIKVLNRLATKLTEGTFVAGNGPSPHGQIRSGVAARPSLAQAIYGADGPKTGLAARE</sequence>